<dbReference type="EMBL" id="JAUSTU010000011">
    <property type="protein sequence ID" value="MDQ0156238.1"/>
    <property type="molecule type" value="Genomic_DNA"/>
</dbReference>
<dbReference type="PIRSF" id="PIRSF005814">
    <property type="entry name" value="MutS_YshD"/>
    <property type="match status" value="1"/>
</dbReference>
<comment type="caution">
    <text evidence="5">The sequence shown here is derived from an EMBL/GenBank/DDBJ whole genome shotgun (WGS) entry which is preliminary data.</text>
</comment>
<keyword evidence="6" id="KW-1185">Reference proteome</keyword>
<evidence type="ECO:0000256" key="2">
    <source>
        <dbReference type="ARBA" id="ARBA00022840"/>
    </source>
</evidence>
<dbReference type="Proteomes" id="UP001231362">
    <property type="component" value="Unassembled WGS sequence"/>
</dbReference>
<dbReference type="NCBIfam" id="TIGR01069">
    <property type="entry name" value="mutS2"/>
    <property type="match status" value="1"/>
</dbReference>
<dbReference type="SUPFAM" id="SSF48334">
    <property type="entry name" value="DNA repair protein MutS, domain III"/>
    <property type="match status" value="1"/>
</dbReference>
<dbReference type="PROSITE" id="PS50006">
    <property type="entry name" value="FHA_DOMAIN"/>
    <property type="match status" value="1"/>
</dbReference>
<dbReference type="InterPro" id="IPR027417">
    <property type="entry name" value="P-loop_NTPase"/>
</dbReference>
<organism evidence="5 6">
    <name type="scientific">Anoxybacillus andreesenii</name>
    <dbReference type="NCBI Taxonomy" id="1325932"/>
    <lineage>
        <taxon>Bacteria</taxon>
        <taxon>Bacillati</taxon>
        <taxon>Bacillota</taxon>
        <taxon>Bacilli</taxon>
        <taxon>Bacillales</taxon>
        <taxon>Anoxybacillaceae</taxon>
        <taxon>Anoxybacillus</taxon>
    </lineage>
</organism>
<keyword evidence="3" id="KW-0238">DNA-binding</keyword>
<accession>A0ABT9V5L7</accession>
<dbReference type="RefSeq" id="WP_307150757.1">
    <property type="nucleotide sequence ID" value="NZ_JAUSTU010000011.1"/>
</dbReference>
<dbReference type="InterPro" id="IPR000432">
    <property type="entry name" value="DNA_mismatch_repair_MutS_C"/>
</dbReference>
<dbReference type="InterPro" id="IPR000253">
    <property type="entry name" value="FHA_dom"/>
</dbReference>
<dbReference type="InterPro" id="IPR005747">
    <property type="entry name" value="MutS2"/>
</dbReference>
<evidence type="ECO:0000256" key="1">
    <source>
        <dbReference type="ARBA" id="ARBA00022741"/>
    </source>
</evidence>
<feature type="domain" description="FHA" evidence="4">
    <location>
        <begin position="476"/>
        <end position="541"/>
    </location>
</feature>
<keyword evidence="1" id="KW-0547">Nucleotide-binding</keyword>
<dbReference type="Pfam" id="PF00488">
    <property type="entry name" value="MutS_V"/>
    <property type="match status" value="1"/>
</dbReference>
<sequence>MNSQTVEVLQFQDLKEIVASYAISEIGKEQICALEPSFSKKQIEAWLREVSEAKEILKISSSVPIPSLKGMSIITKNLHKGFVLRPEQLMEVYDLIICVDRLKRFLKDKEYVAQTITTYVYSLYDLKELADEIIRCIRNGRVDDYASKELLKVRKQISILEERIKVRIDQFLKSAKNSKYIQENIVSVRNGRYVIPVKKEYRKNIKGAVLDTSASGSTVYIEPEEIGSIQDEIELLKIQEEAEEHRILQVLTGLIEEWEMEINLAVETMVQYDVIFAKAKYSNRIEGIAPQMNEYHTIRLKQARHPLLGEIAVPLDFVIGEDYDALVITGPNTGGKTVTLKTVGLLTMMAQSGLHIPAATGSEVAIFEKILVDIGDGQSIEQSLSTFSSRIKNIIEILVETTPKSLVLLDELGSGTDPAEGMGLATVILEELFHKGATLLATTHYSEIKAFAEEKEGFENGAMEFDLNSLEPTYRLIIGKGGESQAFDIAMRLGLHPKLIERAHEVTYRETKQYEELPEYRLQDLDRQLAMNAKYVYKQKHGKKEERKVETIAFRRGDNVKIPSIDEFGIVSKPADSVGNVEVLVKGEIMSFNHKRLVLYISAEELYPEDYDMDIIFETKEHRKIRNEMAKRHVDDVIEKDS</sequence>
<name>A0ABT9V5L7_9BACL</name>
<keyword evidence="2" id="KW-0067">ATP-binding</keyword>
<dbReference type="InterPro" id="IPR045076">
    <property type="entry name" value="MutS"/>
</dbReference>
<dbReference type="InterPro" id="IPR036187">
    <property type="entry name" value="DNA_mismatch_repair_MutS_sf"/>
</dbReference>
<evidence type="ECO:0000313" key="5">
    <source>
        <dbReference type="EMBL" id="MDQ0156238.1"/>
    </source>
</evidence>
<dbReference type="SMART" id="SM00533">
    <property type="entry name" value="MUTSd"/>
    <property type="match status" value="1"/>
</dbReference>
<evidence type="ECO:0000313" key="6">
    <source>
        <dbReference type="Proteomes" id="UP001231362"/>
    </source>
</evidence>
<dbReference type="InterPro" id="IPR007696">
    <property type="entry name" value="DNA_mismatch_repair_MutS_core"/>
</dbReference>
<dbReference type="SUPFAM" id="SSF52540">
    <property type="entry name" value="P-loop containing nucleoside triphosphate hydrolases"/>
    <property type="match status" value="1"/>
</dbReference>
<dbReference type="PANTHER" id="PTHR48466:SF2">
    <property type="entry name" value="OS10G0509000 PROTEIN"/>
    <property type="match status" value="1"/>
</dbReference>
<dbReference type="PROSITE" id="PS00486">
    <property type="entry name" value="DNA_MISMATCH_REPAIR_2"/>
    <property type="match status" value="1"/>
</dbReference>
<evidence type="ECO:0000259" key="4">
    <source>
        <dbReference type="PROSITE" id="PS50006"/>
    </source>
</evidence>
<reference evidence="5 6" key="1">
    <citation type="submission" date="2023-07" db="EMBL/GenBank/DDBJ databases">
        <title>Genomic Encyclopedia of Type Strains, Phase IV (KMG-IV): sequencing the most valuable type-strain genomes for metagenomic binning, comparative biology and taxonomic classification.</title>
        <authorList>
            <person name="Goeker M."/>
        </authorList>
    </citation>
    <scope>NUCLEOTIDE SEQUENCE [LARGE SCALE GENOMIC DNA]</scope>
    <source>
        <strain evidence="5 6">DSM 23948</strain>
    </source>
</reference>
<protein>
    <submittedName>
        <fullName evidence="5">MutS2 family protein</fullName>
    </submittedName>
</protein>
<dbReference type="SMART" id="SM00534">
    <property type="entry name" value="MUTSac"/>
    <property type="match status" value="1"/>
</dbReference>
<dbReference type="Gene3D" id="3.40.50.300">
    <property type="entry name" value="P-loop containing nucleotide triphosphate hydrolases"/>
    <property type="match status" value="1"/>
</dbReference>
<dbReference type="PANTHER" id="PTHR48466">
    <property type="entry name" value="OS10G0509000 PROTEIN-RELATED"/>
    <property type="match status" value="1"/>
</dbReference>
<proteinExistence type="predicted"/>
<gene>
    <name evidence="5" type="ORF">J2S07_002557</name>
</gene>
<evidence type="ECO:0000256" key="3">
    <source>
        <dbReference type="ARBA" id="ARBA00023125"/>
    </source>
</evidence>